<keyword evidence="1" id="KW-0175">Coiled coil</keyword>
<dbReference type="InterPro" id="IPR001202">
    <property type="entry name" value="WW_dom"/>
</dbReference>
<reference evidence="4 5" key="1">
    <citation type="submission" date="2019-07" db="EMBL/GenBank/DDBJ databases">
        <title>Genomes of Cafeteria roenbergensis.</title>
        <authorList>
            <person name="Fischer M.G."/>
            <person name="Hackl T."/>
            <person name="Roman M."/>
        </authorList>
    </citation>
    <scope>NUCLEOTIDE SEQUENCE [LARGE SCALE GENOMIC DNA]</scope>
    <source>
        <strain evidence="4 5">BVI</strain>
    </source>
</reference>
<protein>
    <recommendedName>
        <fullName evidence="3">WW domain-containing protein</fullName>
    </recommendedName>
</protein>
<feature type="compositionally biased region" description="Basic and acidic residues" evidence="2">
    <location>
        <begin position="88"/>
        <end position="100"/>
    </location>
</feature>
<dbReference type="CDD" id="cd00201">
    <property type="entry name" value="WW"/>
    <property type="match status" value="1"/>
</dbReference>
<proteinExistence type="predicted"/>
<gene>
    <name evidence="4" type="ORF">FNF29_00744</name>
</gene>
<evidence type="ECO:0000313" key="5">
    <source>
        <dbReference type="Proteomes" id="UP000323011"/>
    </source>
</evidence>
<dbReference type="AlphaFoldDB" id="A0A5A8CU74"/>
<accession>A0A5A8CU74</accession>
<sequence>MGLSPPPAARVGSRPGDGTLSAASLARLAKVEASPAGRLRPGASGSAAASAAASSGAPETTAGQTAAEAGPAKPRRKAKPPRAVAFRAEPDPLPRLVGDKSMPDAPLDELRARRWRELRFLHALMVRHGRTLEDLIGVFGTRDTIRRSHFTVIMTGFLGLDGWAMDPHFVALFDGFDLSNKASVDPREIACSLSLLDKPAEEVVAAVCSGFSFFASRPASGGGEATISRERALSLMFRACATQAEEDGLRANMVQVIEAFERFDGDPLPARVTNKQLRRAIYYAPRFQDEFRRVWMRRLPDNVRMLILRRAAERASLQVQAHELALGEHKARVFMRDRIRPRILKAFVAEWAAFTKEATHLRGLETRADDHFRRRKSKAAIKFWLRRAQLPRKRVIANSLGRKQMLTRCFARLKLRWIPYSILRRRATRKEREEILRVHALAMQWRARREKKQQRDLMRAGFWAISQEHARRMRYRRAQEFRRKRLLLNQFSAWKANSVEVAASRRLQEQRRREMEAAARARVDELLEAQRAAEAEAAAAVEREAAEQRAYSQLLRAQRRRAAIIAAFNEATKSMAMRRAFRRRKAFNKLERRGLKLWDAEKPAKLEAKRQELWTWAHETDEGKAEIGDLVTYALASLEPTSVPAHLRGGTDAAGVSDTPRELGGGAAVPKAAAALGPSGESLHVRPETLGTREREPWQLGYKYQELVRQWTNVKTGETIGPARNKAGLPPMTAALAQRVAVENFLAIREPYLEKTVDLDFGAFAAAASKHGHAYIIQDFFRTCMRVARWKSIKDLAVKARKRDMAVTNARIRKAAILTLQCAWRCRMARQQVLWRLLGVWAMCVDLSSMAPYYTNSATGESRWEPPALLCHLAQWNWHADRERRLALMSDEQREEYWEGSAHGGENERKARAVLHDYALGLAQRRLRRALVAMSNPGGAALEPDEEPDPLEGLGIKPRAGAPPVPMLRYEAEVSAGGAYYRSETGEVTTGHPDGHIVCEECSHRFAAAYVAEEDRLFCGECFVAKHNKLKRADVAAFVVAPGPYRSPFQAPQHVNRSPQQLFGERFARPVAALEYRRAHPKAKTYLLLG</sequence>
<dbReference type="Proteomes" id="UP000323011">
    <property type="component" value="Unassembled WGS sequence"/>
</dbReference>
<comment type="caution">
    <text evidence="4">The sequence shown here is derived from an EMBL/GenBank/DDBJ whole genome shotgun (WGS) entry which is preliminary data.</text>
</comment>
<evidence type="ECO:0000256" key="1">
    <source>
        <dbReference type="SAM" id="Coils"/>
    </source>
</evidence>
<keyword evidence="5" id="KW-1185">Reference proteome</keyword>
<evidence type="ECO:0000259" key="3">
    <source>
        <dbReference type="PROSITE" id="PS50020"/>
    </source>
</evidence>
<evidence type="ECO:0000256" key="2">
    <source>
        <dbReference type="SAM" id="MobiDB-lite"/>
    </source>
</evidence>
<feature type="domain" description="WW" evidence="3">
    <location>
        <begin position="841"/>
        <end position="869"/>
    </location>
</feature>
<organism evidence="4 5">
    <name type="scientific">Cafeteria roenbergensis</name>
    <name type="common">Marine flagellate</name>
    <dbReference type="NCBI Taxonomy" id="33653"/>
    <lineage>
        <taxon>Eukaryota</taxon>
        <taxon>Sar</taxon>
        <taxon>Stramenopiles</taxon>
        <taxon>Bigyra</taxon>
        <taxon>Opalozoa</taxon>
        <taxon>Bicosoecida</taxon>
        <taxon>Cafeteriaceae</taxon>
        <taxon>Cafeteria</taxon>
    </lineage>
</organism>
<dbReference type="PROSITE" id="PS50020">
    <property type="entry name" value="WW_DOMAIN_2"/>
    <property type="match status" value="1"/>
</dbReference>
<feature type="coiled-coil region" evidence="1">
    <location>
        <begin position="516"/>
        <end position="543"/>
    </location>
</feature>
<name>A0A5A8CU74_CAFRO</name>
<dbReference type="EMBL" id="VLTN01000003">
    <property type="protein sequence ID" value="KAA0156633.1"/>
    <property type="molecule type" value="Genomic_DNA"/>
</dbReference>
<dbReference type="Gene3D" id="2.20.70.10">
    <property type="match status" value="1"/>
</dbReference>
<feature type="region of interest" description="Disordered" evidence="2">
    <location>
        <begin position="34"/>
        <end position="100"/>
    </location>
</feature>
<evidence type="ECO:0000313" key="4">
    <source>
        <dbReference type="EMBL" id="KAA0156633.1"/>
    </source>
</evidence>
<dbReference type="PROSITE" id="PS01159">
    <property type="entry name" value="WW_DOMAIN_1"/>
    <property type="match status" value="1"/>
</dbReference>
<feature type="compositionally biased region" description="Low complexity" evidence="2">
    <location>
        <begin position="42"/>
        <end position="72"/>
    </location>
</feature>